<proteinExistence type="predicted"/>
<reference evidence="3" key="1">
    <citation type="journal article" date="2019" name="Int. J. Syst. Evol. Microbiol.">
        <title>The Global Catalogue of Microorganisms (GCM) 10K type strain sequencing project: providing services to taxonomists for standard genome sequencing and annotation.</title>
        <authorList>
            <consortium name="The Broad Institute Genomics Platform"/>
            <consortium name="The Broad Institute Genome Sequencing Center for Infectious Disease"/>
            <person name="Wu L."/>
            <person name="Ma J."/>
        </authorList>
    </citation>
    <scope>NUCLEOTIDE SEQUENCE [LARGE SCALE GENOMIC DNA]</scope>
    <source>
        <strain evidence="3">NCAIM B.01391</strain>
    </source>
</reference>
<feature type="transmembrane region" description="Helical" evidence="1">
    <location>
        <begin position="57"/>
        <end position="74"/>
    </location>
</feature>
<evidence type="ECO:0000313" key="2">
    <source>
        <dbReference type="EMBL" id="MFC5421938.1"/>
    </source>
</evidence>
<dbReference type="EMBL" id="JBHSLW010000034">
    <property type="protein sequence ID" value="MFC5421938.1"/>
    <property type="molecule type" value="Genomic_DNA"/>
</dbReference>
<keyword evidence="1" id="KW-1133">Transmembrane helix</keyword>
<sequence length="150" mass="15505">MLVGVVLSYPAAIATLGPQKAIEIGNIMVLALAAGIVVAYAPLAWMAFRKGGLIDGADILSVGIFASWAGVLYARSGSILWRLSGQPVDWLNSGAWGFHIAFSCVGALCHLIAPEAVAGRVPTRQWIKIGALVALAVLVVAGLTVLVDAD</sequence>
<dbReference type="Proteomes" id="UP001596053">
    <property type="component" value="Unassembled WGS sequence"/>
</dbReference>
<feature type="transmembrane region" description="Helical" evidence="1">
    <location>
        <begin position="24"/>
        <end position="45"/>
    </location>
</feature>
<accession>A0ABW0IYJ2</accession>
<dbReference type="RefSeq" id="WP_377800241.1">
    <property type="nucleotide sequence ID" value="NZ_JBHSLW010000034.1"/>
</dbReference>
<evidence type="ECO:0000313" key="3">
    <source>
        <dbReference type="Proteomes" id="UP001596053"/>
    </source>
</evidence>
<gene>
    <name evidence="2" type="ORF">ACFPOB_20460</name>
</gene>
<evidence type="ECO:0000256" key="1">
    <source>
        <dbReference type="SAM" id="Phobius"/>
    </source>
</evidence>
<keyword evidence="1" id="KW-0812">Transmembrane</keyword>
<keyword evidence="3" id="KW-1185">Reference proteome</keyword>
<comment type="caution">
    <text evidence="2">The sequence shown here is derived from an EMBL/GenBank/DDBJ whole genome shotgun (WGS) entry which is preliminary data.</text>
</comment>
<keyword evidence="1" id="KW-0472">Membrane</keyword>
<protein>
    <submittedName>
        <fullName evidence="2">Uncharacterized protein</fullName>
    </submittedName>
</protein>
<feature type="transmembrane region" description="Helical" evidence="1">
    <location>
        <begin position="94"/>
        <end position="114"/>
    </location>
</feature>
<feature type="transmembrane region" description="Helical" evidence="1">
    <location>
        <begin position="126"/>
        <end position="147"/>
    </location>
</feature>
<name>A0ABW0IYJ2_9HYPH</name>
<organism evidence="2 3">
    <name type="scientific">Bosea eneae</name>
    <dbReference type="NCBI Taxonomy" id="151454"/>
    <lineage>
        <taxon>Bacteria</taxon>
        <taxon>Pseudomonadati</taxon>
        <taxon>Pseudomonadota</taxon>
        <taxon>Alphaproteobacteria</taxon>
        <taxon>Hyphomicrobiales</taxon>
        <taxon>Boseaceae</taxon>
        <taxon>Bosea</taxon>
    </lineage>
</organism>